<proteinExistence type="predicted"/>
<protein>
    <submittedName>
        <fullName evidence="1">Uncharacterized protein</fullName>
    </submittedName>
</protein>
<evidence type="ECO:0000313" key="1">
    <source>
        <dbReference type="EMBL" id="KAI4862972.1"/>
    </source>
</evidence>
<comment type="caution">
    <text evidence="1">The sequence shown here is derived from an EMBL/GenBank/DDBJ whole genome shotgun (WGS) entry which is preliminary data.</text>
</comment>
<dbReference type="EMBL" id="MU393514">
    <property type="protein sequence ID" value="KAI4862972.1"/>
    <property type="molecule type" value="Genomic_DNA"/>
</dbReference>
<organism evidence="1 2">
    <name type="scientific">Hypoxylon rubiginosum</name>
    <dbReference type="NCBI Taxonomy" id="110542"/>
    <lineage>
        <taxon>Eukaryota</taxon>
        <taxon>Fungi</taxon>
        <taxon>Dikarya</taxon>
        <taxon>Ascomycota</taxon>
        <taxon>Pezizomycotina</taxon>
        <taxon>Sordariomycetes</taxon>
        <taxon>Xylariomycetidae</taxon>
        <taxon>Xylariales</taxon>
        <taxon>Hypoxylaceae</taxon>
        <taxon>Hypoxylon</taxon>
    </lineage>
</organism>
<dbReference type="Proteomes" id="UP001497700">
    <property type="component" value="Unassembled WGS sequence"/>
</dbReference>
<sequence>MMTLAILAISMHARAHTQPEGRTGNTKAAIKLSREADLYLGEFLGYINDGLSPAQWDGINKTDGLGGSALRRTIDEERTPLVEMLTHLVYNLVHGSLHYEKAIALTRPVGYAKVVALLEEHQDLCLPEPEDNGSPIFVSNDELMAWVTGTWHQAYFYNGGGHRRDPKGDAMLKLRPTIGVMRNEVEIGAV</sequence>
<reference evidence="1 2" key="1">
    <citation type="journal article" date="2022" name="New Phytol.">
        <title>Ecological generalism drives hyperdiversity of secondary metabolite gene clusters in xylarialean endophytes.</title>
        <authorList>
            <person name="Franco M.E.E."/>
            <person name="Wisecaver J.H."/>
            <person name="Arnold A.E."/>
            <person name="Ju Y.M."/>
            <person name="Slot J.C."/>
            <person name="Ahrendt S."/>
            <person name="Moore L.P."/>
            <person name="Eastman K.E."/>
            <person name="Scott K."/>
            <person name="Konkel Z."/>
            <person name="Mondo S.J."/>
            <person name="Kuo A."/>
            <person name="Hayes R.D."/>
            <person name="Haridas S."/>
            <person name="Andreopoulos B."/>
            <person name="Riley R."/>
            <person name="LaButti K."/>
            <person name="Pangilinan J."/>
            <person name="Lipzen A."/>
            <person name="Amirebrahimi M."/>
            <person name="Yan J."/>
            <person name="Adam C."/>
            <person name="Keymanesh K."/>
            <person name="Ng V."/>
            <person name="Louie K."/>
            <person name="Northen T."/>
            <person name="Drula E."/>
            <person name="Henrissat B."/>
            <person name="Hsieh H.M."/>
            <person name="Youens-Clark K."/>
            <person name="Lutzoni F."/>
            <person name="Miadlikowska J."/>
            <person name="Eastwood D.C."/>
            <person name="Hamelin R.C."/>
            <person name="Grigoriev I.V."/>
            <person name="U'Ren J.M."/>
        </authorList>
    </citation>
    <scope>NUCLEOTIDE SEQUENCE [LARGE SCALE GENOMIC DNA]</scope>
    <source>
        <strain evidence="1 2">CBS 119005</strain>
    </source>
</reference>
<evidence type="ECO:0000313" key="2">
    <source>
        <dbReference type="Proteomes" id="UP001497700"/>
    </source>
</evidence>
<keyword evidence="2" id="KW-1185">Reference proteome</keyword>
<accession>A0ACB9YU96</accession>
<gene>
    <name evidence="1" type="ORF">F4820DRAFT_428558</name>
</gene>
<name>A0ACB9YU96_9PEZI</name>